<gene>
    <name evidence="3" type="ORF">BCR42DRAFT_452284</name>
</gene>
<accession>A0A1X2IDF6</accession>
<dbReference type="InterPro" id="IPR036181">
    <property type="entry name" value="MIT_dom_sf"/>
</dbReference>
<feature type="compositionally biased region" description="Low complexity" evidence="1">
    <location>
        <begin position="543"/>
        <end position="566"/>
    </location>
</feature>
<keyword evidence="4" id="KW-1185">Reference proteome</keyword>
<name>A0A1X2IDF6_9FUNG</name>
<reference evidence="3 4" key="1">
    <citation type="submission" date="2016-07" db="EMBL/GenBank/DDBJ databases">
        <title>Pervasive Adenine N6-methylation of Active Genes in Fungi.</title>
        <authorList>
            <consortium name="DOE Joint Genome Institute"/>
            <person name="Mondo S.J."/>
            <person name="Dannebaum R.O."/>
            <person name="Kuo R.C."/>
            <person name="Labutti K."/>
            <person name="Haridas S."/>
            <person name="Kuo A."/>
            <person name="Salamov A."/>
            <person name="Ahrendt S.R."/>
            <person name="Lipzen A."/>
            <person name="Sullivan W."/>
            <person name="Andreopoulos W.B."/>
            <person name="Clum A."/>
            <person name="Lindquist E."/>
            <person name="Daum C."/>
            <person name="Ramamoorthy G.K."/>
            <person name="Gryganskyi A."/>
            <person name="Culley D."/>
            <person name="Magnuson J.K."/>
            <person name="James T.Y."/>
            <person name="O'Malley M.A."/>
            <person name="Stajich J.E."/>
            <person name="Spatafora J.W."/>
            <person name="Visel A."/>
            <person name="Grigoriev I.V."/>
        </authorList>
    </citation>
    <scope>NUCLEOTIDE SEQUENCE [LARGE SCALE GENOMIC DNA]</scope>
    <source>
        <strain evidence="3 4">NRRL 1336</strain>
    </source>
</reference>
<dbReference type="Gene3D" id="1.20.58.80">
    <property type="entry name" value="Phosphotransferase system, lactose/cellobiose-type IIA subunit"/>
    <property type="match status" value="1"/>
</dbReference>
<organism evidence="3 4">
    <name type="scientific">Absidia repens</name>
    <dbReference type="NCBI Taxonomy" id="90262"/>
    <lineage>
        <taxon>Eukaryota</taxon>
        <taxon>Fungi</taxon>
        <taxon>Fungi incertae sedis</taxon>
        <taxon>Mucoromycota</taxon>
        <taxon>Mucoromycotina</taxon>
        <taxon>Mucoromycetes</taxon>
        <taxon>Mucorales</taxon>
        <taxon>Cunninghamellaceae</taxon>
        <taxon>Absidia</taxon>
    </lineage>
</organism>
<protein>
    <recommendedName>
        <fullName evidence="2">MIT domain-containing protein</fullName>
    </recommendedName>
</protein>
<dbReference type="OrthoDB" id="2245455at2759"/>
<dbReference type="AlphaFoldDB" id="A0A1X2IDF6"/>
<evidence type="ECO:0000259" key="2">
    <source>
        <dbReference type="Pfam" id="PF04212"/>
    </source>
</evidence>
<evidence type="ECO:0000313" key="4">
    <source>
        <dbReference type="Proteomes" id="UP000193560"/>
    </source>
</evidence>
<feature type="compositionally biased region" description="Pro residues" evidence="1">
    <location>
        <begin position="180"/>
        <end position="200"/>
    </location>
</feature>
<feature type="domain" description="MIT" evidence="2">
    <location>
        <begin position="48"/>
        <end position="111"/>
    </location>
</feature>
<feature type="compositionally biased region" description="Polar residues" evidence="1">
    <location>
        <begin position="827"/>
        <end position="841"/>
    </location>
</feature>
<feature type="region of interest" description="Disordered" evidence="1">
    <location>
        <begin position="14"/>
        <end position="41"/>
    </location>
</feature>
<feature type="compositionally biased region" description="Basic and acidic residues" evidence="1">
    <location>
        <begin position="608"/>
        <end position="622"/>
    </location>
</feature>
<dbReference type="Pfam" id="PF04212">
    <property type="entry name" value="MIT"/>
    <property type="match status" value="1"/>
</dbReference>
<feature type="region of interest" description="Disordered" evidence="1">
    <location>
        <begin position="788"/>
        <end position="851"/>
    </location>
</feature>
<feature type="compositionally biased region" description="Polar residues" evidence="1">
    <location>
        <begin position="241"/>
        <end position="253"/>
    </location>
</feature>
<feature type="compositionally biased region" description="Low complexity" evidence="1">
    <location>
        <begin position="576"/>
        <end position="586"/>
    </location>
</feature>
<evidence type="ECO:0000313" key="3">
    <source>
        <dbReference type="EMBL" id="ORZ14522.1"/>
    </source>
</evidence>
<feature type="compositionally biased region" description="Basic residues" evidence="1">
    <location>
        <begin position="254"/>
        <end position="267"/>
    </location>
</feature>
<feature type="compositionally biased region" description="Basic residues" evidence="1">
    <location>
        <begin position="590"/>
        <end position="600"/>
    </location>
</feature>
<feature type="region of interest" description="Disordered" evidence="1">
    <location>
        <begin position="384"/>
        <end position="403"/>
    </location>
</feature>
<dbReference type="Proteomes" id="UP000193560">
    <property type="component" value="Unassembled WGS sequence"/>
</dbReference>
<comment type="caution">
    <text evidence="3">The sequence shown here is derived from an EMBL/GenBank/DDBJ whole genome shotgun (WGS) entry which is preliminary data.</text>
</comment>
<dbReference type="InterPro" id="IPR007330">
    <property type="entry name" value="MIT_dom"/>
</dbReference>
<dbReference type="PANTHER" id="PTHR37327:SF1">
    <property type="entry name" value="MICROTUBULE INTERACTING AND TRANSPORT DOMAIN-CONTAINING PROTEIN"/>
    <property type="match status" value="1"/>
</dbReference>
<feature type="compositionally biased region" description="Polar residues" evidence="1">
    <location>
        <begin position="623"/>
        <end position="662"/>
    </location>
</feature>
<dbReference type="EMBL" id="MCGE01000014">
    <property type="protein sequence ID" value="ORZ14522.1"/>
    <property type="molecule type" value="Genomic_DNA"/>
</dbReference>
<evidence type="ECO:0000256" key="1">
    <source>
        <dbReference type="SAM" id="MobiDB-lite"/>
    </source>
</evidence>
<feature type="region of interest" description="Disordered" evidence="1">
    <location>
        <begin position="128"/>
        <end position="271"/>
    </location>
</feature>
<sequence length="955" mass="105267">MPKKTLFRSLLNYENGKSSSTSKKGSVETPSTTSQLPSSETVTASWTEAALEKANKAVLYDFTGSPKQALDAYNEAIELLDKVFESNDNDGTDQSRLRKIYDSYTDRVSILTQQINNNELDATPTVSIPIAQSPPQRPFQAEKQSPPPSLKLDDSPSYLDSKTPPPPPPPIPNQSSNVPPSLPPIPTPKSHPAHPPPPKSPSGSLFGSMFLKKHASKEHMKPSSSSTKTTDHSIFSMPAPSKSTPTLSTSRSTKSWRKQSSTKKKQRHSTELDPLDTLPFTFSSSKLDLPSLTLPDVDIPKDDDYFDLQSTVEIKHLLNPTPSEQENPFTSQVDLHRIDDLNNETDKYGKDSKDHMVDNGYSAHVMTGGNLNNDLQQPVTSAPATTMARSPSSSSSFSGNTSAIQHQPYTSSIQNSSVYSPTRSSIYSTSTWADDYSIASSKYIPPQPSLLFLPEFNATNPSTSSFFNDSTDFAIDDLTKFLADSAATMPDRSHQHHHQRTNGAPSIAAVVEEEPHELSSSSNHIPLADVKQLPSQSNLLARSPSSKSVASSSSSSHSTAVTTTAAIPEQPTPLPSHSSKSISFWSKRTNTNHRATKPKTFKTLAPLRTDHSKSTEDTRKQGGSDSLPTTPRSVATSIGQTFLSPTTPTKRPTINNTTNTGSMPHHFFGVDSATAMLNKGIDVKNVFETTPSNMDNKQPKLMARLLQSMEEGGYITDRIHAPKQLWYQTQVRLPAIDAKITSCEQLLVLLQRMHTRTRQLDAMTTEASHDLGRLEHILDQIKHSFGKTTTASHDALPPTPTPQYSHSSSLLSASSAYQTTSSASASTQEPQQHTHPSNNNKSTKDPMATWSSKWSKSVERMRMDTKSSEEQIHAYISTLIRLFSMASVLDEWRDTLMDMSRSQTMDKAYLYDHLLQKSMMCTGTLHTVVCGFVMQDFAILINKWLKRTRDWLLDD</sequence>
<dbReference type="SUPFAM" id="SSF116846">
    <property type="entry name" value="MIT domain"/>
    <property type="match status" value="1"/>
</dbReference>
<dbReference type="STRING" id="90262.A0A1X2IDF6"/>
<dbReference type="PANTHER" id="PTHR37327">
    <property type="entry name" value="CHROMOSOME 1, WHOLE GENOME SHOTGUN SEQUENCE"/>
    <property type="match status" value="1"/>
</dbReference>
<feature type="compositionally biased region" description="Low complexity" evidence="1">
    <location>
        <begin position="803"/>
        <end position="826"/>
    </location>
</feature>
<feature type="compositionally biased region" description="Pro residues" evidence="1">
    <location>
        <begin position="163"/>
        <end position="172"/>
    </location>
</feature>
<feature type="compositionally biased region" description="Polar residues" evidence="1">
    <location>
        <begin position="28"/>
        <end position="41"/>
    </location>
</feature>
<feature type="region of interest" description="Disordered" evidence="1">
    <location>
        <begin position="537"/>
        <end position="665"/>
    </location>
</feature>
<proteinExistence type="predicted"/>